<keyword evidence="2" id="KW-1185">Reference proteome</keyword>
<proteinExistence type="predicted"/>
<evidence type="ECO:0008006" key="3">
    <source>
        <dbReference type="Google" id="ProtNLM"/>
    </source>
</evidence>
<dbReference type="Proteomes" id="UP000046187">
    <property type="component" value="Unassembled WGS sequence"/>
</dbReference>
<accession>A0A0K2ZIV7</accession>
<gene>
    <name evidence="1" type="ORF">XTALMG727_0587</name>
</gene>
<dbReference type="EMBL" id="CXOI01000006">
    <property type="protein sequence ID" value="CTP83300.1"/>
    <property type="molecule type" value="Genomic_DNA"/>
</dbReference>
<dbReference type="AlphaFoldDB" id="A0A0K2ZIV7"/>
<reference evidence="2" key="1">
    <citation type="submission" date="2015-07" db="EMBL/GenBank/DDBJ databases">
        <authorList>
            <person name="Wibberg D."/>
        </authorList>
    </citation>
    <scope>NUCLEOTIDE SEQUENCE [LARGE SCALE GENOMIC DNA]</scope>
</reference>
<evidence type="ECO:0000313" key="2">
    <source>
        <dbReference type="Proteomes" id="UP000046187"/>
    </source>
</evidence>
<evidence type="ECO:0000313" key="1">
    <source>
        <dbReference type="EMBL" id="CTP83300.1"/>
    </source>
</evidence>
<sequence length="237" mass="26853">MITNEVCPYCLVIMVKAENLDNSRSVEHLIPNAALTRKRKNDEGDFYACRRCNSQKSKVDEVIGAMAKAQSADSELAASALIKLVTRHESLPARYARMLDSAQPDLDGVHVDMPLTGPELIQYLTFLGKGAYFKKFKKPLRSSNQIMLIDLHNKQILASFEQAYEAKHGTRPVRDLETNPRSEVIEPGQSVIWSKGTTFFIVLHDYLGISIKVRPRNRKNERRARTAANYLLQHFGH</sequence>
<name>A0A0K2ZIV7_9XANT</name>
<organism evidence="1 2">
    <name type="scientific">Xanthomonas graminis pv. arrhenatheri LMG 727</name>
    <dbReference type="NCBI Taxonomy" id="1195923"/>
    <lineage>
        <taxon>Bacteria</taxon>
        <taxon>Pseudomonadati</taxon>
        <taxon>Pseudomonadota</taxon>
        <taxon>Gammaproteobacteria</taxon>
        <taxon>Lysobacterales</taxon>
        <taxon>Lysobacteraceae</taxon>
        <taxon>Xanthomonas</taxon>
        <taxon>Xanthomonas translucens group</taxon>
        <taxon>Xanthomonas graminis</taxon>
    </lineage>
</organism>
<protein>
    <recommendedName>
        <fullName evidence="3">HNH endonuclease 5 domain-containing protein</fullName>
    </recommendedName>
</protein>